<organism evidence="9 10">
    <name type="scientific">Sporosarcina psychrophila</name>
    <name type="common">Bacillus psychrophilus</name>
    <dbReference type="NCBI Taxonomy" id="1476"/>
    <lineage>
        <taxon>Bacteria</taxon>
        <taxon>Bacillati</taxon>
        <taxon>Bacillota</taxon>
        <taxon>Bacilli</taxon>
        <taxon>Bacillales</taxon>
        <taxon>Caryophanaceae</taxon>
        <taxon>Sporosarcina</taxon>
    </lineage>
</organism>
<dbReference type="PANTHER" id="PTHR34975">
    <property type="entry name" value="SPORE GERMINATION PROTEIN A2"/>
    <property type="match status" value="1"/>
</dbReference>
<feature type="transmembrane region" description="Helical" evidence="8">
    <location>
        <begin position="183"/>
        <end position="204"/>
    </location>
</feature>
<evidence type="ECO:0000256" key="6">
    <source>
        <dbReference type="ARBA" id="ARBA00022989"/>
    </source>
</evidence>
<keyword evidence="7 8" id="KW-0472">Membrane</keyword>
<evidence type="ECO:0000256" key="1">
    <source>
        <dbReference type="ARBA" id="ARBA00004141"/>
    </source>
</evidence>
<feature type="transmembrane region" description="Helical" evidence="8">
    <location>
        <begin position="268"/>
        <end position="288"/>
    </location>
</feature>
<dbReference type="InterPro" id="IPR004761">
    <property type="entry name" value="Spore_GerAB"/>
</dbReference>
<dbReference type="Proteomes" id="UP001549104">
    <property type="component" value="Unassembled WGS sequence"/>
</dbReference>
<feature type="transmembrane region" description="Helical" evidence="8">
    <location>
        <begin position="142"/>
        <end position="163"/>
    </location>
</feature>
<dbReference type="Pfam" id="PF03845">
    <property type="entry name" value="Spore_permease"/>
    <property type="match status" value="1"/>
</dbReference>
<evidence type="ECO:0000256" key="7">
    <source>
        <dbReference type="ARBA" id="ARBA00023136"/>
    </source>
</evidence>
<dbReference type="RefSeq" id="WP_067206714.1">
    <property type="nucleotide sequence ID" value="NZ_CP014616.1"/>
</dbReference>
<evidence type="ECO:0000313" key="10">
    <source>
        <dbReference type="Proteomes" id="UP001549104"/>
    </source>
</evidence>
<feature type="transmembrane region" description="Helical" evidence="8">
    <location>
        <begin position="216"/>
        <end position="239"/>
    </location>
</feature>
<keyword evidence="10" id="KW-1185">Reference proteome</keyword>
<gene>
    <name evidence="9" type="ORF">ABIC55_003110</name>
</gene>
<comment type="caution">
    <text evidence="9">The sequence shown here is derived from an EMBL/GenBank/DDBJ whole genome shotgun (WGS) entry which is preliminary data.</text>
</comment>
<feature type="transmembrane region" description="Helical" evidence="8">
    <location>
        <begin position="332"/>
        <end position="352"/>
    </location>
</feature>
<keyword evidence="4" id="KW-0309">Germination</keyword>
<feature type="transmembrane region" description="Helical" evidence="8">
    <location>
        <begin position="115"/>
        <end position="135"/>
    </location>
</feature>
<dbReference type="EMBL" id="JBEPME010000004">
    <property type="protein sequence ID" value="MET3658013.1"/>
    <property type="molecule type" value="Genomic_DNA"/>
</dbReference>
<accession>A0ABV2KD72</accession>
<protein>
    <submittedName>
        <fullName evidence="9">Spore germination protein (Amino acid permease)</fullName>
    </submittedName>
</protein>
<feature type="transmembrane region" description="Helical" evidence="8">
    <location>
        <begin position="42"/>
        <end position="66"/>
    </location>
</feature>
<feature type="transmembrane region" description="Helical" evidence="8">
    <location>
        <begin position="87"/>
        <end position="109"/>
    </location>
</feature>
<sequence>MDNTKLKVLNSYHVVFLVQNVIVGTTVLSLPNRISAMGYSQWWMPLLFGIIANIALIPMIWLGLKYTDDNLFAIHEKLLGKWLGKSLNVVLLVYFIIVIAAVCASYFQLIQVSALIDRTITGPLLIFLLLLIYIVSGEIKSIARFCIMAFFLTIGSVYFLKWGFVAGDIRHMMPFFNFNKQEFYTATKKGLLAVGGFELILFYFPHIINQKKTLKHVSIGIWISVLFTFAFTFVSVMYYSDWQLKNVLYPVLGLFKEVELSFLERIDVLAMTMWVFLILSTTAAYLWVAKRGLDSIRSTSKKAHLYIIAALVYVIVQFPFMEEFQKLLFERVFYVMYALFIWPVVLCIIHVLKQKKNEG</sequence>
<evidence type="ECO:0000256" key="2">
    <source>
        <dbReference type="ARBA" id="ARBA00007998"/>
    </source>
</evidence>
<feature type="transmembrane region" description="Helical" evidence="8">
    <location>
        <begin position="12"/>
        <end position="30"/>
    </location>
</feature>
<keyword evidence="3" id="KW-0813">Transport</keyword>
<dbReference type="PANTHER" id="PTHR34975:SF2">
    <property type="entry name" value="SPORE GERMINATION PROTEIN A2"/>
    <property type="match status" value="1"/>
</dbReference>
<comment type="similarity">
    <text evidence="2">Belongs to the amino acid-polyamine-organocation (APC) superfamily. Spore germination protein (SGP) (TC 2.A.3.9) family.</text>
</comment>
<proteinExistence type="inferred from homology"/>
<keyword evidence="5 8" id="KW-0812">Transmembrane</keyword>
<name>A0ABV2KD72_SPOPS</name>
<evidence type="ECO:0000313" key="9">
    <source>
        <dbReference type="EMBL" id="MET3658013.1"/>
    </source>
</evidence>
<reference evidence="9 10" key="1">
    <citation type="submission" date="2024-06" db="EMBL/GenBank/DDBJ databases">
        <title>Sorghum-associated microbial communities from plants grown in Nebraska, USA.</title>
        <authorList>
            <person name="Schachtman D."/>
        </authorList>
    </citation>
    <scope>NUCLEOTIDE SEQUENCE [LARGE SCALE GENOMIC DNA]</scope>
    <source>
        <strain evidence="9 10">1288</strain>
    </source>
</reference>
<dbReference type="NCBIfam" id="TIGR00912">
    <property type="entry name" value="2A0309"/>
    <property type="match status" value="1"/>
</dbReference>
<evidence type="ECO:0000256" key="4">
    <source>
        <dbReference type="ARBA" id="ARBA00022544"/>
    </source>
</evidence>
<comment type="subcellular location">
    <subcellularLocation>
        <location evidence="1">Membrane</location>
        <topology evidence="1">Multi-pass membrane protein</topology>
    </subcellularLocation>
</comment>
<keyword evidence="6 8" id="KW-1133">Transmembrane helix</keyword>
<evidence type="ECO:0000256" key="5">
    <source>
        <dbReference type="ARBA" id="ARBA00022692"/>
    </source>
</evidence>
<feature type="transmembrane region" description="Helical" evidence="8">
    <location>
        <begin position="303"/>
        <end position="320"/>
    </location>
</feature>
<evidence type="ECO:0000256" key="8">
    <source>
        <dbReference type="SAM" id="Phobius"/>
    </source>
</evidence>
<evidence type="ECO:0000256" key="3">
    <source>
        <dbReference type="ARBA" id="ARBA00022448"/>
    </source>
</evidence>